<evidence type="ECO:0000313" key="4">
    <source>
        <dbReference type="Proteomes" id="UP000237271"/>
    </source>
</evidence>
<dbReference type="InterPro" id="IPR043502">
    <property type="entry name" value="DNA/RNA_pol_sf"/>
</dbReference>
<evidence type="ECO:0000259" key="2">
    <source>
        <dbReference type="Pfam" id="PF17919"/>
    </source>
</evidence>
<feature type="domain" description="Reverse transcriptase/retrotransposon-derived protein RNase H-like" evidence="2">
    <location>
        <begin position="94"/>
        <end position="143"/>
    </location>
</feature>
<evidence type="ECO:0000256" key="1">
    <source>
        <dbReference type="ARBA" id="ARBA00023268"/>
    </source>
</evidence>
<organism evidence="3 4">
    <name type="scientific">Phytophthora palmivora</name>
    <dbReference type="NCBI Taxonomy" id="4796"/>
    <lineage>
        <taxon>Eukaryota</taxon>
        <taxon>Sar</taxon>
        <taxon>Stramenopiles</taxon>
        <taxon>Oomycota</taxon>
        <taxon>Peronosporomycetes</taxon>
        <taxon>Peronosporales</taxon>
        <taxon>Peronosporaceae</taxon>
        <taxon>Phytophthora</taxon>
    </lineage>
</organism>
<name>A0A2P4XLC2_9STRA</name>
<dbReference type="PANTHER" id="PTHR37984">
    <property type="entry name" value="PROTEIN CBG26694"/>
    <property type="match status" value="1"/>
</dbReference>
<dbReference type="EMBL" id="NCKW01009649">
    <property type="protein sequence ID" value="POM66337.1"/>
    <property type="molecule type" value="Genomic_DNA"/>
</dbReference>
<dbReference type="Proteomes" id="UP000237271">
    <property type="component" value="Unassembled WGS sequence"/>
</dbReference>
<keyword evidence="3" id="KW-0695">RNA-directed DNA polymerase</keyword>
<dbReference type="InterPro" id="IPR050951">
    <property type="entry name" value="Retrovirus_Pol_polyprotein"/>
</dbReference>
<gene>
    <name evidence="3" type="ORF">PHPALM_17817</name>
</gene>
<dbReference type="Pfam" id="PF17919">
    <property type="entry name" value="RT_RNaseH_2"/>
    <property type="match status" value="1"/>
</dbReference>
<keyword evidence="3" id="KW-0808">Transferase</keyword>
<dbReference type="AlphaFoldDB" id="A0A2P4XLC2"/>
<dbReference type="SUPFAM" id="SSF56672">
    <property type="entry name" value="DNA/RNA polymerases"/>
    <property type="match status" value="1"/>
</dbReference>
<dbReference type="PANTHER" id="PTHR37984:SF5">
    <property type="entry name" value="PROTEIN NYNRIN-LIKE"/>
    <property type="match status" value="1"/>
</dbReference>
<sequence>MEVHLKHLRRVFEVMRANKLYANIVKRFFAAEEMKVLGCFGRRTRRSREGQGHSGLTDHEVTEGPPEVVVLANYLRKYSAGCAELARPLSDLLNIKASLQHAPVLALPDENKSFIVVCDASVYAIGCALFQKDDEGRERVISFQVQDEALCDLY</sequence>
<dbReference type="Gene3D" id="3.30.70.270">
    <property type="match status" value="1"/>
</dbReference>
<protein>
    <submittedName>
        <fullName evidence="3">Reverse transcriptase</fullName>
    </submittedName>
</protein>
<evidence type="ECO:0000313" key="3">
    <source>
        <dbReference type="EMBL" id="POM66337.1"/>
    </source>
</evidence>
<keyword evidence="1" id="KW-0511">Multifunctional enzyme</keyword>
<dbReference type="GO" id="GO:0003964">
    <property type="term" value="F:RNA-directed DNA polymerase activity"/>
    <property type="evidence" value="ECO:0007669"/>
    <property type="project" value="UniProtKB-KW"/>
</dbReference>
<dbReference type="InterPro" id="IPR041577">
    <property type="entry name" value="RT_RNaseH_2"/>
</dbReference>
<dbReference type="InterPro" id="IPR043128">
    <property type="entry name" value="Rev_trsase/Diguanyl_cyclase"/>
</dbReference>
<comment type="caution">
    <text evidence="3">The sequence shown here is derived from an EMBL/GenBank/DDBJ whole genome shotgun (WGS) entry which is preliminary data.</text>
</comment>
<keyword evidence="3" id="KW-0548">Nucleotidyltransferase</keyword>
<accession>A0A2P4XLC2</accession>
<keyword evidence="4" id="KW-1185">Reference proteome</keyword>
<proteinExistence type="predicted"/>
<reference evidence="3 4" key="1">
    <citation type="journal article" date="2017" name="Genome Biol. Evol.">
        <title>Phytophthora megakarya and P. palmivora, closely related causal agents of cacao black pod rot, underwent increases in genome sizes and gene numbers by different mechanisms.</title>
        <authorList>
            <person name="Ali S.S."/>
            <person name="Shao J."/>
            <person name="Lary D.J."/>
            <person name="Kronmiller B."/>
            <person name="Shen D."/>
            <person name="Strem M.D."/>
            <person name="Amoako-Attah I."/>
            <person name="Akrofi A.Y."/>
            <person name="Begoude B.A."/>
            <person name="Ten Hoopen G.M."/>
            <person name="Coulibaly K."/>
            <person name="Kebe B.I."/>
            <person name="Melnick R.L."/>
            <person name="Guiltinan M.J."/>
            <person name="Tyler B.M."/>
            <person name="Meinhardt L.W."/>
            <person name="Bailey B.A."/>
        </authorList>
    </citation>
    <scope>NUCLEOTIDE SEQUENCE [LARGE SCALE GENOMIC DNA]</scope>
    <source>
        <strain evidence="4">sbr112.9</strain>
    </source>
</reference>